<dbReference type="EMBL" id="CABFVH010000083">
    <property type="protein sequence ID" value="VUF16000.1"/>
    <property type="molecule type" value="Genomic_DNA"/>
</dbReference>
<evidence type="ECO:0000313" key="3">
    <source>
        <dbReference type="Proteomes" id="UP000401717"/>
    </source>
</evidence>
<dbReference type="AlphaFoldDB" id="A0A564G866"/>
<reference evidence="2 3" key="1">
    <citation type="submission" date="2019-06" db="EMBL/GenBank/DDBJ databases">
        <authorList>
            <person name="Rodrigo-Torres L."/>
            <person name="Arahal R. D."/>
            <person name="Lucena T."/>
        </authorList>
    </citation>
    <scope>NUCLEOTIDE SEQUENCE [LARGE SCALE GENOMIC DNA]</scope>
    <source>
        <strain evidence="2 3">SW08-7</strain>
    </source>
</reference>
<dbReference type="InterPro" id="IPR038461">
    <property type="entry name" value="Schlafen_AlbA_2_dom_sf"/>
</dbReference>
<feature type="domain" description="Schlafen AlbA-2" evidence="1">
    <location>
        <begin position="29"/>
        <end position="87"/>
    </location>
</feature>
<sequence length="113" mass="12330">MTQRRILEAPIGDLTFADIEGLIRDEAEEGPRLELKRELPANDRQGDPWMRGGRSFANPARDGLAKEVVALANAYGGVIVVGIDETEDCPSSDDLRRFAVLRNGGSGPPWLRG</sequence>
<evidence type="ECO:0000313" key="2">
    <source>
        <dbReference type="EMBL" id="VUF16000.1"/>
    </source>
</evidence>
<accession>A0A564G866</accession>
<organism evidence="2 3">
    <name type="scientific">Methylobacterium dankookense</name>
    <dbReference type="NCBI Taxonomy" id="560405"/>
    <lineage>
        <taxon>Bacteria</taxon>
        <taxon>Pseudomonadati</taxon>
        <taxon>Pseudomonadota</taxon>
        <taxon>Alphaproteobacteria</taxon>
        <taxon>Hyphomicrobiales</taxon>
        <taxon>Methylobacteriaceae</taxon>
        <taxon>Methylobacterium</taxon>
    </lineage>
</organism>
<dbReference type="Pfam" id="PF04326">
    <property type="entry name" value="SLFN_AlbA_2"/>
    <property type="match status" value="1"/>
</dbReference>
<protein>
    <recommendedName>
        <fullName evidence="1">Schlafen AlbA-2 domain-containing protein</fullName>
    </recommendedName>
</protein>
<name>A0A564G866_9HYPH</name>
<dbReference type="InterPro" id="IPR007421">
    <property type="entry name" value="Schlafen_AlbA_2_dom"/>
</dbReference>
<evidence type="ECO:0000259" key="1">
    <source>
        <dbReference type="Pfam" id="PF04326"/>
    </source>
</evidence>
<gene>
    <name evidence="2" type="ORF">MTDSW087_05749</name>
</gene>
<dbReference type="RefSeq" id="WP_186384041.1">
    <property type="nucleotide sequence ID" value="NZ_CABFVH010000083.1"/>
</dbReference>
<dbReference type="Proteomes" id="UP000401717">
    <property type="component" value="Unassembled WGS sequence"/>
</dbReference>
<proteinExistence type="predicted"/>
<dbReference type="Gene3D" id="3.30.950.30">
    <property type="entry name" value="Schlafen, AAA domain"/>
    <property type="match status" value="1"/>
</dbReference>